<sequence length="187" mass="21563">MSTIYIKNMVCDRCKMVVCQTLQHVGLHPTKIDLGEVVIEEEPSPRQLSTLRAALGQLGFELLDDRRQQTIDLVKSSLIKLVHYHDNQVTTNLSDYLSSELHHDYSALSKLFSEVEGKTVERYYIELRIERVKELIRYDELTLTQIAHRMNYSSVAYLSSQFKSMTGMTPTQFKAMKSSLRTSLDKL</sequence>
<evidence type="ECO:0000313" key="6">
    <source>
        <dbReference type="EMBL" id="QUB86572.1"/>
    </source>
</evidence>
<dbReference type="Proteomes" id="UP000682005">
    <property type="component" value="Chromosome 1"/>
</dbReference>
<dbReference type="GO" id="GO:0003700">
    <property type="term" value="F:DNA-binding transcription factor activity"/>
    <property type="evidence" value="ECO:0007669"/>
    <property type="project" value="InterPro"/>
</dbReference>
<evidence type="ECO:0000256" key="2">
    <source>
        <dbReference type="ARBA" id="ARBA00023125"/>
    </source>
</evidence>
<dbReference type="AlphaFoldDB" id="A0A0K1NIN6"/>
<dbReference type="Pfam" id="PF12833">
    <property type="entry name" value="HTH_18"/>
    <property type="match status" value="1"/>
</dbReference>
<dbReference type="PANTHER" id="PTHR43280:SF28">
    <property type="entry name" value="HTH-TYPE TRANSCRIPTIONAL ACTIVATOR RHAS"/>
    <property type="match status" value="1"/>
</dbReference>
<dbReference type="InterPro" id="IPR018062">
    <property type="entry name" value="HTH_AraC-typ_CS"/>
</dbReference>
<proteinExistence type="predicted"/>
<dbReference type="InterPro" id="IPR009057">
    <property type="entry name" value="Homeodomain-like_sf"/>
</dbReference>
<keyword evidence="8" id="KW-1185">Reference proteome</keyword>
<dbReference type="RefSeq" id="WP_025078625.1">
    <property type="nucleotide sequence ID" value="NZ_BAKO01000020.1"/>
</dbReference>
<keyword evidence="1" id="KW-0805">Transcription regulation</keyword>
<name>A0A0K1NIN6_9BACT</name>
<evidence type="ECO:0000259" key="4">
    <source>
        <dbReference type="PROSITE" id="PS01124"/>
    </source>
</evidence>
<dbReference type="PANTHER" id="PTHR43280">
    <property type="entry name" value="ARAC-FAMILY TRANSCRIPTIONAL REGULATOR"/>
    <property type="match status" value="1"/>
</dbReference>
<keyword evidence="3" id="KW-0804">Transcription</keyword>
<dbReference type="SMART" id="SM00342">
    <property type="entry name" value="HTH_ARAC"/>
    <property type="match status" value="1"/>
</dbReference>
<keyword evidence="2" id="KW-0238">DNA-binding</keyword>
<dbReference type="OrthoDB" id="952277at2"/>
<dbReference type="STRING" id="1236517.ADJ77_03755"/>
<evidence type="ECO:0000313" key="8">
    <source>
        <dbReference type="Proteomes" id="UP000682005"/>
    </source>
</evidence>
<dbReference type="PROSITE" id="PS01124">
    <property type="entry name" value="HTH_ARAC_FAMILY_2"/>
    <property type="match status" value="1"/>
</dbReference>
<feature type="domain" description="HTH araC/xylS-type" evidence="4">
    <location>
        <begin position="76"/>
        <end position="176"/>
    </location>
</feature>
<evidence type="ECO:0000313" key="7">
    <source>
        <dbReference type="Proteomes" id="UP000060345"/>
    </source>
</evidence>
<dbReference type="InterPro" id="IPR018060">
    <property type="entry name" value="HTH_AraC"/>
</dbReference>
<dbReference type="Gene3D" id="3.30.70.100">
    <property type="match status" value="1"/>
</dbReference>
<evidence type="ECO:0000313" key="5">
    <source>
        <dbReference type="EMBL" id="AKU68949.1"/>
    </source>
</evidence>
<organism evidence="5 7">
    <name type="scientific">Prevotella fusca JCM 17724</name>
    <dbReference type="NCBI Taxonomy" id="1236517"/>
    <lineage>
        <taxon>Bacteria</taxon>
        <taxon>Pseudomonadati</taxon>
        <taxon>Bacteroidota</taxon>
        <taxon>Bacteroidia</taxon>
        <taxon>Bacteroidales</taxon>
        <taxon>Prevotellaceae</taxon>
        <taxon>Prevotella</taxon>
    </lineage>
</organism>
<reference evidence="6 8" key="2">
    <citation type="submission" date="2021-03" db="EMBL/GenBank/DDBJ databases">
        <title>Human Oral Microbial Genomes.</title>
        <authorList>
            <person name="Johnston C.D."/>
            <person name="Chen T."/>
            <person name="Dewhirst F.E."/>
        </authorList>
    </citation>
    <scope>NUCLEOTIDE SEQUENCE [LARGE SCALE GENOMIC DNA]</scope>
    <source>
        <strain evidence="6 8">W1435</strain>
    </source>
</reference>
<dbReference type="GO" id="GO:0043565">
    <property type="term" value="F:sequence-specific DNA binding"/>
    <property type="evidence" value="ECO:0007669"/>
    <property type="project" value="InterPro"/>
</dbReference>
<dbReference type="EMBL" id="CP012074">
    <property type="protein sequence ID" value="AKU68949.1"/>
    <property type="molecule type" value="Genomic_DNA"/>
</dbReference>
<evidence type="ECO:0000256" key="3">
    <source>
        <dbReference type="ARBA" id="ARBA00023163"/>
    </source>
</evidence>
<gene>
    <name evidence="5" type="ORF">ADJ77_03755</name>
    <name evidence="6" type="ORF">J5A51_10875</name>
</gene>
<dbReference type="EMBL" id="CP072370">
    <property type="protein sequence ID" value="QUB86572.1"/>
    <property type="molecule type" value="Genomic_DNA"/>
</dbReference>
<dbReference type="SUPFAM" id="SSF46689">
    <property type="entry name" value="Homeodomain-like"/>
    <property type="match status" value="1"/>
</dbReference>
<reference evidence="5 7" key="1">
    <citation type="submission" date="2015-07" db="EMBL/GenBank/DDBJ databases">
        <authorList>
            <person name="Noorani M."/>
        </authorList>
    </citation>
    <scope>NUCLEOTIDE SEQUENCE [LARGE SCALE GENOMIC DNA]</scope>
    <source>
        <strain evidence="5 7">W1435</strain>
    </source>
</reference>
<accession>A0A0K1NIN6</accession>
<dbReference type="Proteomes" id="UP000060345">
    <property type="component" value="Chromosome 1"/>
</dbReference>
<dbReference type="PROSITE" id="PS00041">
    <property type="entry name" value="HTH_ARAC_FAMILY_1"/>
    <property type="match status" value="1"/>
</dbReference>
<protein>
    <submittedName>
        <fullName evidence="5">AraC family transcriptional regulator</fullName>
    </submittedName>
    <submittedName>
        <fullName evidence="6">Helix-turn-helix transcriptional regulator</fullName>
    </submittedName>
</protein>
<evidence type="ECO:0000256" key="1">
    <source>
        <dbReference type="ARBA" id="ARBA00023015"/>
    </source>
</evidence>
<dbReference type="Gene3D" id="1.10.10.60">
    <property type="entry name" value="Homeodomain-like"/>
    <property type="match status" value="1"/>
</dbReference>
<dbReference type="KEGG" id="pfus:ADJ77_03755"/>
<dbReference type="eggNOG" id="COG2207">
    <property type="taxonomic scope" value="Bacteria"/>
</dbReference>